<protein>
    <recommendedName>
        <fullName evidence="4">Helix-turn-helix domain-containing protein</fullName>
    </recommendedName>
</protein>
<feature type="region of interest" description="Disordered" evidence="1">
    <location>
        <begin position="121"/>
        <end position="231"/>
    </location>
</feature>
<name>A0A7X0HEV6_9ACTN</name>
<evidence type="ECO:0008006" key="4">
    <source>
        <dbReference type="Google" id="ProtNLM"/>
    </source>
</evidence>
<dbReference type="EMBL" id="JACHEM010000003">
    <property type="protein sequence ID" value="MBB6434903.1"/>
    <property type="molecule type" value="Genomic_DNA"/>
</dbReference>
<feature type="region of interest" description="Disordered" evidence="1">
    <location>
        <begin position="1"/>
        <end position="22"/>
    </location>
</feature>
<comment type="caution">
    <text evidence="2">The sequence shown here is derived from an EMBL/GenBank/DDBJ whole genome shotgun (WGS) entry which is preliminary data.</text>
</comment>
<sequence length="348" mass="38121">MDTNELNAPSRAPSRVRRPNTRSGVIHENTRHRNRFTVVGDHFSQHPDLSFLARGLGLYIQSLPDGVIIAIKLLSARFPESEARIATGLRELETAGYLSRDRVRLPNGQIVTRTTFRNHVEAEAGAAAPAVRQDRTPRPPRPPREQAPARPSVQRPAPSRAPSAPPSPVDAPPQEQAQASGELPPLWAGFDDVPPQKQPDVPATPVPPQRPQQARRSRLPLPTPQTFDPERDQAARDLLASLRVDDPRLTLADRDVHRLGPAVASWLERRVAPEAVRQELLKGLPERPDSPRALIAHRLTVNMPGALPPAPVVVRPDPMQDCDGCGRVFRAPRPGRCGDCRTGSEAAA</sequence>
<evidence type="ECO:0000313" key="2">
    <source>
        <dbReference type="EMBL" id="MBB6434903.1"/>
    </source>
</evidence>
<keyword evidence="3" id="KW-1185">Reference proteome</keyword>
<evidence type="ECO:0000256" key="1">
    <source>
        <dbReference type="SAM" id="MobiDB-lite"/>
    </source>
</evidence>
<dbReference type="AlphaFoldDB" id="A0A7X0HEV6"/>
<dbReference type="RefSeq" id="WP_185027997.1">
    <property type="nucleotide sequence ID" value="NZ_BNBN01000004.1"/>
</dbReference>
<dbReference type="Proteomes" id="UP000540423">
    <property type="component" value="Unassembled WGS sequence"/>
</dbReference>
<reference evidence="2 3" key="1">
    <citation type="submission" date="2020-08" db="EMBL/GenBank/DDBJ databases">
        <title>Genomic Encyclopedia of Type Strains, Phase IV (KMG-IV): sequencing the most valuable type-strain genomes for metagenomic binning, comparative biology and taxonomic classification.</title>
        <authorList>
            <person name="Goeker M."/>
        </authorList>
    </citation>
    <scope>NUCLEOTIDE SEQUENCE [LARGE SCALE GENOMIC DNA]</scope>
    <source>
        <strain evidence="2 3">DSM 40141</strain>
    </source>
</reference>
<evidence type="ECO:0000313" key="3">
    <source>
        <dbReference type="Proteomes" id="UP000540423"/>
    </source>
</evidence>
<accession>A0A7X0HEV6</accession>
<gene>
    <name evidence="2" type="ORF">HNQ79_001354</name>
</gene>
<organism evidence="2 3">
    <name type="scientific">Streptomyces candidus</name>
    <dbReference type="NCBI Taxonomy" id="67283"/>
    <lineage>
        <taxon>Bacteria</taxon>
        <taxon>Bacillati</taxon>
        <taxon>Actinomycetota</taxon>
        <taxon>Actinomycetes</taxon>
        <taxon>Kitasatosporales</taxon>
        <taxon>Streptomycetaceae</taxon>
        <taxon>Streptomyces</taxon>
    </lineage>
</organism>
<proteinExistence type="predicted"/>
<feature type="compositionally biased region" description="Low complexity" evidence="1">
    <location>
        <begin position="191"/>
        <end position="201"/>
    </location>
</feature>
<feature type="compositionally biased region" description="Low complexity" evidence="1">
    <location>
        <begin position="146"/>
        <end position="162"/>
    </location>
</feature>